<keyword evidence="6 10" id="KW-0547">Nucleotide-binding</keyword>
<dbReference type="GO" id="GO:0006400">
    <property type="term" value="P:tRNA modification"/>
    <property type="evidence" value="ECO:0007669"/>
    <property type="project" value="TreeGrafter"/>
</dbReference>
<comment type="caution">
    <text evidence="14">The sequence shown here is derived from an EMBL/GenBank/DDBJ whole genome shotgun (WGS) entry which is preliminary data.</text>
</comment>
<dbReference type="GO" id="GO:0005524">
    <property type="term" value="F:ATP binding"/>
    <property type="evidence" value="ECO:0007669"/>
    <property type="project" value="UniProtKB-UniRule"/>
</dbReference>
<dbReference type="HAMAP" id="MF_00185">
    <property type="entry name" value="IPP_trans"/>
    <property type="match status" value="1"/>
</dbReference>
<dbReference type="Proteomes" id="UP000036503">
    <property type="component" value="Unassembled WGS sequence"/>
</dbReference>
<feature type="site" description="Interaction with substrate tRNA" evidence="10">
    <location>
        <position position="123"/>
    </location>
</feature>
<dbReference type="GO" id="GO:0052381">
    <property type="term" value="F:tRNA dimethylallyltransferase activity"/>
    <property type="evidence" value="ECO:0007669"/>
    <property type="project" value="UniProtKB-UniRule"/>
</dbReference>
<evidence type="ECO:0000256" key="5">
    <source>
        <dbReference type="ARBA" id="ARBA00022694"/>
    </source>
</evidence>
<feature type="site" description="Interaction with substrate tRNA" evidence="10">
    <location>
        <position position="100"/>
    </location>
</feature>
<dbReference type="RefSeq" id="WP_048514270.1">
    <property type="nucleotide sequence ID" value="NZ_FUXD01000021.1"/>
</dbReference>
<evidence type="ECO:0000313" key="14">
    <source>
        <dbReference type="EMBL" id="KMO86520.1"/>
    </source>
</evidence>
<dbReference type="PANTHER" id="PTHR11088:SF60">
    <property type="entry name" value="TRNA DIMETHYLALLYLTRANSFERASE"/>
    <property type="match status" value="1"/>
</dbReference>
<comment type="cofactor">
    <cofactor evidence="1 10">
        <name>Mg(2+)</name>
        <dbReference type="ChEBI" id="CHEBI:18420"/>
    </cofactor>
</comment>
<dbReference type="SUPFAM" id="SSF52540">
    <property type="entry name" value="P-loop containing nucleoside triphosphate hydrolases"/>
    <property type="match status" value="2"/>
</dbReference>
<evidence type="ECO:0000256" key="8">
    <source>
        <dbReference type="ARBA" id="ARBA00022842"/>
    </source>
</evidence>
<name>A0A0J6WSP7_9FIRM</name>
<keyword evidence="8 10" id="KW-0460">Magnesium</keyword>
<dbReference type="InterPro" id="IPR018022">
    <property type="entry name" value="IPT"/>
</dbReference>
<gene>
    <name evidence="10" type="primary">miaA</name>
    <name evidence="14" type="ORF">AB840_07780</name>
</gene>
<organism evidence="14 15">
    <name type="scientific">Megasphaera cerevisiae DSM 20462</name>
    <dbReference type="NCBI Taxonomy" id="1122219"/>
    <lineage>
        <taxon>Bacteria</taxon>
        <taxon>Bacillati</taxon>
        <taxon>Bacillota</taxon>
        <taxon>Negativicutes</taxon>
        <taxon>Veillonellales</taxon>
        <taxon>Veillonellaceae</taxon>
        <taxon>Megasphaera</taxon>
    </lineage>
</organism>
<evidence type="ECO:0000256" key="6">
    <source>
        <dbReference type="ARBA" id="ARBA00022741"/>
    </source>
</evidence>
<dbReference type="FunCoup" id="A0A0J6WSP7">
    <property type="interactions" value="468"/>
</dbReference>
<dbReference type="PANTHER" id="PTHR11088">
    <property type="entry name" value="TRNA DIMETHYLALLYLTRANSFERASE"/>
    <property type="match status" value="1"/>
</dbReference>
<feature type="binding site" evidence="10">
    <location>
        <begin position="11"/>
        <end position="16"/>
    </location>
    <ligand>
        <name>substrate</name>
    </ligand>
</feature>
<dbReference type="EMBL" id="LEKT01000021">
    <property type="protein sequence ID" value="KMO86520.1"/>
    <property type="molecule type" value="Genomic_DNA"/>
</dbReference>
<dbReference type="InterPro" id="IPR027417">
    <property type="entry name" value="P-loop_NTPase"/>
</dbReference>
<dbReference type="OrthoDB" id="9776390at2"/>
<dbReference type="Pfam" id="PF01715">
    <property type="entry name" value="IPPT"/>
    <property type="match status" value="1"/>
</dbReference>
<evidence type="ECO:0000256" key="12">
    <source>
        <dbReference type="RuleBase" id="RU003784"/>
    </source>
</evidence>
<dbReference type="InParanoid" id="A0A0J6WSP7"/>
<keyword evidence="7 10" id="KW-0067">ATP-binding</keyword>
<evidence type="ECO:0000256" key="10">
    <source>
        <dbReference type="HAMAP-Rule" id="MF_00185"/>
    </source>
</evidence>
<evidence type="ECO:0000313" key="15">
    <source>
        <dbReference type="Proteomes" id="UP000036503"/>
    </source>
</evidence>
<evidence type="ECO:0000256" key="2">
    <source>
        <dbReference type="ARBA" id="ARBA00003213"/>
    </source>
</evidence>
<keyword evidence="5 10" id="KW-0819">tRNA processing</keyword>
<dbReference type="AlphaFoldDB" id="A0A0J6WSP7"/>
<evidence type="ECO:0000256" key="11">
    <source>
        <dbReference type="RuleBase" id="RU003783"/>
    </source>
</evidence>
<dbReference type="Gene3D" id="1.10.287.890">
    <property type="entry name" value="Crystal structure of tRNA isopentenylpyrophosphate transferase (bh2366) domain"/>
    <property type="match status" value="1"/>
</dbReference>
<protein>
    <recommendedName>
        <fullName evidence="10">tRNA dimethylallyltransferase</fullName>
        <ecNumber evidence="10">2.5.1.75</ecNumber>
    </recommendedName>
    <alternativeName>
        <fullName evidence="10">Dimethylallyl diphosphate:tRNA dimethylallyltransferase</fullName>
        <shortName evidence="10">DMAPP:tRNA dimethylallyltransferase</shortName>
        <shortName evidence="10">DMATase</shortName>
    </alternativeName>
    <alternativeName>
        <fullName evidence="10">Isopentenyl-diphosphate:tRNA isopentenyltransferase</fullName>
        <shortName evidence="10">IPP transferase</shortName>
        <shortName evidence="10">IPPT</shortName>
        <shortName evidence="10">IPTase</shortName>
    </alternativeName>
</protein>
<evidence type="ECO:0000256" key="7">
    <source>
        <dbReference type="ARBA" id="ARBA00022840"/>
    </source>
</evidence>
<evidence type="ECO:0000256" key="4">
    <source>
        <dbReference type="ARBA" id="ARBA00022679"/>
    </source>
</evidence>
<reference evidence="14 15" key="1">
    <citation type="submission" date="2015-06" db="EMBL/GenBank/DDBJ databases">
        <title>Draft genome sequence of beer spoilage bacterium Megasphaera cerevisiae type strain 20462.</title>
        <authorList>
            <person name="Kutumbaka K."/>
            <person name="Pasmowitz J."/>
            <person name="Mategko J."/>
            <person name="Reyes D."/>
            <person name="Friedrich A."/>
            <person name="Han S."/>
            <person name="Martens-Habbena W."/>
            <person name="Neal-McKinney J."/>
            <person name="Janagama H.K."/>
            <person name="Nadala C."/>
            <person name="Samadpour M."/>
        </authorList>
    </citation>
    <scope>NUCLEOTIDE SEQUENCE [LARGE SCALE GENOMIC DNA]</scope>
    <source>
        <strain evidence="14 15">DSM 20462</strain>
    </source>
</reference>
<comment type="catalytic activity">
    <reaction evidence="9 10 11">
        <text>adenosine(37) in tRNA + dimethylallyl diphosphate = N(6)-dimethylallyladenosine(37) in tRNA + diphosphate</text>
        <dbReference type="Rhea" id="RHEA:26482"/>
        <dbReference type="Rhea" id="RHEA-COMP:10162"/>
        <dbReference type="Rhea" id="RHEA-COMP:10375"/>
        <dbReference type="ChEBI" id="CHEBI:33019"/>
        <dbReference type="ChEBI" id="CHEBI:57623"/>
        <dbReference type="ChEBI" id="CHEBI:74411"/>
        <dbReference type="ChEBI" id="CHEBI:74415"/>
        <dbReference type="EC" id="2.5.1.75"/>
    </reaction>
</comment>
<comment type="caution">
    <text evidence="10">Lacks conserved residue(s) required for the propagation of feature annotation.</text>
</comment>
<keyword evidence="4 10" id="KW-0808">Transferase</keyword>
<comment type="function">
    <text evidence="2 10 12">Catalyzes the transfer of a dimethylallyl group onto the adenine at position 37 in tRNAs that read codons beginning with uridine, leading to the formation of N6-(dimethylallyl)adenosine (i(6)A).</text>
</comment>
<proteinExistence type="inferred from homology"/>
<dbReference type="PATRIC" id="fig|1122219.3.peg.1232"/>
<dbReference type="EC" id="2.5.1.75" evidence="10"/>
<sequence>MDKVIAIIGPTAVGKTALSFALAQYFHTDLVSGDAYQIYRRMNIGTAKPSLEELRRYKHYLIDVAEPNEPYSAALFCHMAEQAVQAIHQEGKLPILVGGTGLYVQALLEGFQFDGSKVSEALRQQARHRIASFSDGELQDYIKKNTSWQPPDWHELFANTHRLVRLMAAIEQGEGYDFVRAGKAPRFAYDAFVVGLTLPREILYERIERRVDSMLQSGWIEEVQGLLDSGVSRECQAMQAIGYGEIAAYLDGNSTLQEAACQIKIRTRRFAKRQISWYKRMPYIHWFEKNRYASEDALAAAVIRQLPWQQEGVHSGL</sequence>
<evidence type="ECO:0000256" key="3">
    <source>
        <dbReference type="ARBA" id="ARBA00005842"/>
    </source>
</evidence>
<accession>A0A0J6WSP7</accession>
<dbReference type="InterPro" id="IPR039657">
    <property type="entry name" value="Dimethylallyltransferase"/>
</dbReference>
<comment type="similarity">
    <text evidence="3 10 13">Belongs to the IPP transferase family.</text>
</comment>
<evidence type="ECO:0000256" key="9">
    <source>
        <dbReference type="ARBA" id="ARBA00049563"/>
    </source>
</evidence>
<evidence type="ECO:0000256" key="13">
    <source>
        <dbReference type="RuleBase" id="RU003785"/>
    </source>
</evidence>
<comment type="subunit">
    <text evidence="10">Monomer.</text>
</comment>
<dbReference type="STRING" id="39029.BSR42_00135"/>
<evidence type="ECO:0000256" key="1">
    <source>
        <dbReference type="ARBA" id="ARBA00001946"/>
    </source>
</evidence>
<keyword evidence="15" id="KW-1185">Reference proteome</keyword>
<dbReference type="NCBIfam" id="TIGR00174">
    <property type="entry name" value="miaA"/>
    <property type="match status" value="1"/>
</dbReference>
<feature type="binding site" evidence="10">
    <location>
        <begin position="9"/>
        <end position="16"/>
    </location>
    <ligand>
        <name>ATP</name>
        <dbReference type="ChEBI" id="CHEBI:30616"/>
    </ligand>
</feature>
<dbReference type="Gene3D" id="3.40.50.300">
    <property type="entry name" value="P-loop containing nucleotide triphosphate hydrolases"/>
    <property type="match status" value="1"/>
</dbReference>